<keyword evidence="2" id="KW-1185">Reference proteome</keyword>
<sequence length="92" mass="10599">MSTTTVAAFAVEWRKAVEEQEFLELEDLVESKRAELVLIVVELLHDPNQVVQTRTDATWWWWGDGSRDCPQSHPHAPPLLVSPSPQYEQQPF</sequence>
<reference evidence="1" key="1">
    <citation type="submission" date="2020-04" db="EMBL/GenBank/DDBJ databases">
        <authorList>
            <person name="Broberg M."/>
        </authorList>
    </citation>
    <scope>NUCLEOTIDE SEQUENCE</scope>
</reference>
<dbReference type="Proteomes" id="UP000836387">
    <property type="component" value="Unassembled WGS sequence"/>
</dbReference>
<protein>
    <submittedName>
        <fullName evidence="1">Uncharacterized protein</fullName>
    </submittedName>
</protein>
<evidence type="ECO:0000313" key="2">
    <source>
        <dbReference type="Proteomes" id="UP000836387"/>
    </source>
</evidence>
<reference evidence="1" key="2">
    <citation type="submission" date="2021-10" db="EMBL/GenBank/DDBJ databases">
        <authorList>
            <person name="Piombo E."/>
        </authorList>
    </citation>
    <scope>NUCLEOTIDE SEQUENCE</scope>
</reference>
<comment type="caution">
    <text evidence="1">The sequence shown here is derived from an EMBL/GenBank/DDBJ whole genome shotgun (WGS) entry which is preliminary data.</text>
</comment>
<proteinExistence type="predicted"/>
<dbReference type="EMBL" id="CADEHS020000004">
    <property type="protein sequence ID" value="CAG9939831.1"/>
    <property type="molecule type" value="Genomic_DNA"/>
</dbReference>
<evidence type="ECO:0000313" key="1">
    <source>
        <dbReference type="EMBL" id="CAG9939831.1"/>
    </source>
</evidence>
<organism evidence="1 2">
    <name type="scientific">Clonostachys rosea f. rosea IK726</name>
    <dbReference type="NCBI Taxonomy" id="1349383"/>
    <lineage>
        <taxon>Eukaryota</taxon>
        <taxon>Fungi</taxon>
        <taxon>Dikarya</taxon>
        <taxon>Ascomycota</taxon>
        <taxon>Pezizomycotina</taxon>
        <taxon>Sordariomycetes</taxon>
        <taxon>Hypocreomycetidae</taxon>
        <taxon>Hypocreales</taxon>
        <taxon>Bionectriaceae</taxon>
        <taxon>Clonostachys</taxon>
    </lineage>
</organism>
<accession>A0ACA9TGZ7</accession>
<gene>
    <name evidence="1" type="ORF">CRV2_00010157</name>
</gene>
<name>A0ACA9TGZ7_BIOOC</name>